<accession>A0ABY8IM42</accession>
<protein>
    <submittedName>
        <fullName evidence="1">Uncharacterized protein</fullName>
    </submittedName>
</protein>
<dbReference type="EMBL" id="CP117267">
    <property type="protein sequence ID" value="WFS24473.1"/>
    <property type="molecule type" value="Genomic_DNA"/>
</dbReference>
<proteinExistence type="predicted"/>
<gene>
    <name evidence="1" type="ORF">PR018_08270</name>
</gene>
<name>A0ABY8IM42_9HYPH</name>
<organism evidence="1 2">
    <name type="scientific">Rhizobium rhododendri</name>
    <dbReference type="NCBI Taxonomy" id="2506430"/>
    <lineage>
        <taxon>Bacteria</taxon>
        <taxon>Pseudomonadati</taxon>
        <taxon>Pseudomonadota</taxon>
        <taxon>Alphaproteobacteria</taxon>
        <taxon>Hyphomicrobiales</taxon>
        <taxon>Rhizobiaceae</taxon>
        <taxon>Rhizobium/Agrobacterium group</taxon>
        <taxon>Rhizobium</taxon>
    </lineage>
</organism>
<dbReference type="Proteomes" id="UP000318939">
    <property type="component" value="Chromosome"/>
</dbReference>
<dbReference type="RefSeq" id="WP_142829176.1">
    <property type="nucleotide sequence ID" value="NZ_CP117267.1"/>
</dbReference>
<sequence>MHQRNLPKWYNRLAWGFKNPSNPWFKGAMPRRLKRVKILSLAFLKKCCHELVLGHLLAGDWTDVAKPA</sequence>
<evidence type="ECO:0000313" key="2">
    <source>
        <dbReference type="Proteomes" id="UP000318939"/>
    </source>
</evidence>
<reference evidence="1" key="2">
    <citation type="journal article" date="2023" name="MicrobiologyOpen">
        <title>Genomics of the tumorigenes clade of the family Rhizobiaceae and description of Rhizobium rhododendri sp. nov.</title>
        <authorList>
            <person name="Kuzmanovic N."/>
            <person name="diCenzo G.C."/>
            <person name="Bunk B."/>
            <person name="Sproeer C."/>
            <person name="Fruehling A."/>
            <person name="Neumann-Schaal M."/>
            <person name="Overmann J."/>
            <person name="Smalla K."/>
        </authorList>
    </citation>
    <scope>NUCLEOTIDE SEQUENCE</scope>
    <source>
        <strain evidence="1">Rho-6.2</strain>
    </source>
</reference>
<evidence type="ECO:0000313" key="1">
    <source>
        <dbReference type="EMBL" id="WFS24473.1"/>
    </source>
</evidence>
<reference evidence="1" key="1">
    <citation type="journal article" date="2019" name="Phytopathology">
        <title>A Novel Group of Rhizobium tumorigenes-Like Agrobacteria Associated with Crown Gall Disease of Rhododendron and Blueberry.</title>
        <authorList>
            <person name="Kuzmanovic N."/>
            <person name="Behrens P."/>
            <person name="Idczak E."/>
            <person name="Wagner S."/>
            <person name="Gotz M."/>
            <person name="Sproer C."/>
            <person name="Bunk B."/>
            <person name="Overmann J."/>
            <person name="Smalla K."/>
        </authorList>
    </citation>
    <scope>NUCLEOTIDE SEQUENCE</scope>
    <source>
        <strain evidence="1">Rho-6.2</strain>
    </source>
</reference>
<keyword evidence="2" id="KW-1185">Reference proteome</keyword>